<proteinExistence type="predicted"/>
<dbReference type="SMART" id="SM00582">
    <property type="entry name" value="RPR"/>
    <property type="match status" value="1"/>
</dbReference>
<protein>
    <recommendedName>
        <fullName evidence="1">CID domain-containing protein</fullName>
    </recommendedName>
</protein>
<gene>
    <name evidence="2" type="ORF">NEOLEDRAFT_1139198</name>
</gene>
<dbReference type="Pfam" id="PF04818">
    <property type="entry name" value="CID"/>
    <property type="match status" value="1"/>
</dbReference>
<dbReference type="InParanoid" id="A0A165PW96"/>
<dbReference type="Gene3D" id="1.25.40.90">
    <property type="match status" value="1"/>
</dbReference>
<feature type="domain" description="CID" evidence="1">
    <location>
        <begin position="1"/>
        <end position="151"/>
    </location>
</feature>
<evidence type="ECO:0000259" key="1">
    <source>
        <dbReference type="PROSITE" id="PS51391"/>
    </source>
</evidence>
<dbReference type="STRING" id="1314782.A0A165PW96"/>
<dbReference type="PROSITE" id="PS51391">
    <property type="entry name" value="CID"/>
    <property type="match status" value="1"/>
</dbReference>
<dbReference type="OrthoDB" id="79367at2759"/>
<name>A0A165PW96_9AGAM</name>
<keyword evidence="3" id="KW-1185">Reference proteome</keyword>
<dbReference type="SUPFAM" id="SSF48464">
    <property type="entry name" value="ENTH/VHS domain"/>
    <property type="match status" value="1"/>
</dbReference>
<dbReference type="EMBL" id="KV425605">
    <property type="protein sequence ID" value="KZT21581.1"/>
    <property type="molecule type" value="Genomic_DNA"/>
</dbReference>
<dbReference type="InterPro" id="IPR006569">
    <property type="entry name" value="CID_dom"/>
</dbReference>
<dbReference type="Proteomes" id="UP000076761">
    <property type="component" value="Unassembled WGS sequence"/>
</dbReference>
<evidence type="ECO:0000313" key="3">
    <source>
        <dbReference type="Proteomes" id="UP000076761"/>
    </source>
</evidence>
<sequence>MGSTEEFEAALKDVVQGKHLSASRMNKLTEIALKSMENDTQLVSTLYRTHKNLPAKAKISSLYAFDALARAARHKASKHGVPGDADSEKGNCATFLLKVEGVLEGLFQDMVSSGSPEAKEKTKKVLDIWVKSNTFPSAVLGRLTEILKEAGKGAYRDSYNFPLSTPPAPVILAMICRRLASDIMSMETEMMPGLFPRQSPK</sequence>
<reference evidence="2 3" key="1">
    <citation type="journal article" date="2016" name="Mol. Biol. Evol.">
        <title>Comparative Genomics of Early-Diverging Mushroom-Forming Fungi Provides Insights into the Origins of Lignocellulose Decay Capabilities.</title>
        <authorList>
            <person name="Nagy L.G."/>
            <person name="Riley R."/>
            <person name="Tritt A."/>
            <person name="Adam C."/>
            <person name="Daum C."/>
            <person name="Floudas D."/>
            <person name="Sun H."/>
            <person name="Yadav J.S."/>
            <person name="Pangilinan J."/>
            <person name="Larsson K.H."/>
            <person name="Matsuura K."/>
            <person name="Barry K."/>
            <person name="Labutti K."/>
            <person name="Kuo R."/>
            <person name="Ohm R.A."/>
            <person name="Bhattacharya S.S."/>
            <person name="Shirouzu T."/>
            <person name="Yoshinaga Y."/>
            <person name="Martin F.M."/>
            <person name="Grigoriev I.V."/>
            <person name="Hibbett D.S."/>
        </authorList>
    </citation>
    <scope>NUCLEOTIDE SEQUENCE [LARGE SCALE GENOMIC DNA]</scope>
    <source>
        <strain evidence="2 3">HHB14362 ss-1</strain>
    </source>
</reference>
<organism evidence="2 3">
    <name type="scientific">Neolentinus lepideus HHB14362 ss-1</name>
    <dbReference type="NCBI Taxonomy" id="1314782"/>
    <lineage>
        <taxon>Eukaryota</taxon>
        <taxon>Fungi</taxon>
        <taxon>Dikarya</taxon>
        <taxon>Basidiomycota</taxon>
        <taxon>Agaricomycotina</taxon>
        <taxon>Agaricomycetes</taxon>
        <taxon>Gloeophyllales</taxon>
        <taxon>Gloeophyllaceae</taxon>
        <taxon>Neolentinus</taxon>
    </lineage>
</organism>
<dbReference type="AlphaFoldDB" id="A0A165PW96"/>
<evidence type="ECO:0000313" key="2">
    <source>
        <dbReference type="EMBL" id="KZT21581.1"/>
    </source>
</evidence>
<accession>A0A165PW96</accession>
<dbReference type="InterPro" id="IPR008942">
    <property type="entry name" value="ENTH_VHS"/>
</dbReference>